<dbReference type="SMART" id="SM00184">
    <property type="entry name" value="RING"/>
    <property type="match status" value="1"/>
</dbReference>
<gene>
    <name evidence="7" type="ORF">KC19_10G060700</name>
</gene>
<dbReference type="Pfam" id="PF13923">
    <property type="entry name" value="zf-C3HC4_2"/>
    <property type="match status" value="1"/>
</dbReference>
<feature type="domain" description="RING-type" evidence="6">
    <location>
        <begin position="139"/>
        <end position="177"/>
    </location>
</feature>
<dbReference type="InterPro" id="IPR013083">
    <property type="entry name" value="Znf_RING/FYVE/PHD"/>
</dbReference>
<keyword evidence="3" id="KW-0862">Zinc</keyword>
<evidence type="ECO:0000313" key="8">
    <source>
        <dbReference type="Proteomes" id="UP000822688"/>
    </source>
</evidence>
<organism evidence="7 8">
    <name type="scientific">Ceratodon purpureus</name>
    <name type="common">Fire moss</name>
    <name type="synonym">Dicranum purpureum</name>
    <dbReference type="NCBI Taxonomy" id="3225"/>
    <lineage>
        <taxon>Eukaryota</taxon>
        <taxon>Viridiplantae</taxon>
        <taxon>Streptophyta</taxon>
        <taxon>Embryophyta</taxon>
        <taxon>Bryophyta</taxon>
        <taxon>Bryophytina</taxon>
        <taxon>Bryopsida</taxon>
        <taxon>Dicranidae</taxon>
        <taxon>Pseudoditrichales</taxon>
        <taxon>Ditrichaceae</taxon>
        <taxon>Ceratodon</taxon>
    </lineage>
</organism>
<comment type="caution">
    <text evidence="7">The sequence shown here is derived from an EMBL/GenBank/DDBJ whole genome shotgun (WGS) entry which is preliminary data.</text>
</comment>
<dbReference type="AlphaFoldDB" id="A0A8T0GHP0"/>
<feature type="compositionally biased region" description="Acidic residues" evidence="5">
    <location>
        <begin position="1"/>
        <end position="10"/>
    </location>
</feature>
<evidence type="ECO:0000256" key="5">
    <source>
        <dbReference type="SAM" id="MobiDB-lite"/>
    </source>
</evidence>
<dbReference type="PROSITE" id="PS50089">
    <property type="entry name" value="ZF_RING_2"/>
    <property type="match status" value="1"/>
</dbReference>
<keyword evidence="1" id="KW-0479">Metal-binding</keyword>
<evidence type="ECO:0000256" key="2">
    <source>
        <dbReference type="ARBA" id="ARBA00022771"/>
    </source>
</evidence>
<evidence type="ECO:0000256" key="4">
    <source>
        <dbReference type="PROSITE-ProRule" id="PRU00175"/>
    </source>
</evidence>
<keyword evidence="8" id="KW-1185">Reference proteome</keyword>
<dbReference type="InterPro" id="IPR001841">
    <property type="entry name" value="Znf_RING"/>
</dbReference>
<dbReference type="EMBL" id="CM026431">
    <property type="protein sequence ID" value="KAG0558871.1"/>
    <property type="molecule type" value="Genomic_DNA"/>
</dbReference>
<dbReference type="SUPFAM" id="SSF57850">
    <property type="entry name" value="RING/U-box"/>
    <property type="match status" value="1"/>
</dbReference>
<evidence type="ECO:0000256" key="1">
    <source>
        <dbReference type="ARBA" id="ARBA00022723"/>
    </source>
</evidence>
<name>A0A8T0GHP0_CERPU</name>
<feature type="compositionally biased region" description="Gly residues" evidence="5">
    <location>
        <begin position="17"/>
        <end position="29"/>
    </location>
</feature>
<proteinExistence type="predicted"/>
<dbReference type="InterPro" id="IPR017907">
    <property type="entry name" value="Znf_RING_CS"/>
</dbReference>
<keyword evidence="2 4" id="KW-0863">Zinc-finger</keyword>
<dbReference type="Proteomes" id="UP000822688">
    <property type="component" value="Chromosome 10"/>
</dbReference>
<dbReference type="Gene3D" id="3.30.40.10">
    <property type="entry name" value="Zinc/RING finger domain, C3HC4 (zinc finger)"/>
    <property type="match status" value="1"/>
</dbReference>
<reference evidence="7" key="1">
    <citation type="submission" date="2020-06" db="EMBL/GenBank/DDBJ databases">
        <title>WGS assembly of Ceratodon purpureus strain R40.</title>
        <authorList>
            <person name="Carey S.B."/>
            <person name="Jenkins J."/>
            <person name="Shu S."/>
            <person name="Lovell J.T."/>
            <person name="Sreedasyam A."/>
            <person name="Maumus F."/>
            <person name="Tiley G.P."/>
            <person name="Fernandez-Pozo N."/>
            <person name="Barry K."/>
            <person name="Chen C."/>
            <person name="Wang M."/>
            <person name="Lipzen A."/>
            <person name="Daum C."/>
            <person name="Saski C.A."/>
            <person name="Payton A.C."/>
            <person name="Mcbreen J.C."/>
            <person name="Conrad R.E."/>
            <person name="Kollar L.M."/>
            <person name="Olsson S."/>
            <person name="Huttunen S."/>
            <person name="Landis J.B."/>
            <person name="Wickett N.J."/>
            <person name="Johnson M.G."/>
            <person name="Rensing S.A."/>
            <person name="Grimwood J."/>
            <person name="Schmutz J."/>
            <person name="Mcdaniel S.F."/>
        </authorList>
    </citation>
    <scope>NUCLEOTIDE SEQUENCE</scope>
    <source>
        <strain evidence="7">R40</strain>
    </source>
</reference>
<dbReference type="PROSITE" id="PS00518">
    <property type="entry name" value="ZF_RING_1"/>
    <property type="match status" value="1"/>
</dbReference>
<dbReference type="PANTHER" id="PTHR23327">
    <property type="entry name" value="RING FINGER PROTEIN 127"/>
    <property type="match status" value="1"/>
</dbReference>
<evidence type="ECO:0000256" key="3">
    <source>
        <dbReference type="ARBA" id="ARBA00022833"/>
    </source>
</evidence>
<dbReference type="GO" id="GO:0008270">
    <property type="term" value="F:zinc ion binding"/>
    <property type="evidence" value="ECO:0007669"/>
    <property type="project" value="UniProtKB-KW"/>
</dbReference>
<protein>
    <recommendedName>
        <fullName evidence="6">RING-type domain-containing protein</fullName>
    </recommendedName>
</protein>
<sequence length="214" mass="22951">MASEGEEDFGTGESEPGEGGRGRAGGGSGTRSEAMVGQDVHVVGEAAGVAVVVSSEDEGSGDDTDRMLKALGTRDSRGIALETTPIGQAATPLSGLRHRRCRVSADEEPNEGDTSSRSLLGSLEHVVNRVKTLKKELECGVCLEMLVQPTTTVCGHTFCKICLKTSFKIKRFCPICKAPVPLPKEDFVISVILWNIIQLMFPEHIAGRWLKKLD</sequence>
<accession>A0A8T0GHP0</accession>
<evidence type="ECO:0000313" key="7">
    <source>
        <dbReference type="EMBL" id="KAG0558871.1"/>
    </source>
</evidence>
<evidence type="ECO:0000259" key="6">
    <source>
        <dbReference type="PROSITE" id="PS50089"/>
    </source>
</evidence>
<feature type="region of interest" description="Disordered" evidence="5">
    <location>
        <begin position="1"/>
        <end position="41"/>
    </location>
</feature>